<dbReference type="InterPro" id="IPR036236">
    <property type="entry name" value="Znf_C2H2_sf"/>
</dbReference>
<dbReference type="PROSITE" id="PS00028">
    <property type="entry name" value="ZINC_FINGER_C2H2_1"/>
    <property type="match status" value="2"/>
</dbReference>
<accession>A0A6A4V8S8</accession>
<keyword evidence="1" id="KW-0862">Zinc</keyword>
<dbReference type="Gene3D" id="3.30.160.60">
    <property type="entry name" value="Classic Zinc Finger"/>
    <property type="match status" value="1"/>
</dbReference>
<organism evidence="4 5">
    <name type="scientific">Amphibalanus amphitrite</name>
    <name type="common">Striped barnacle</name>
    <name type="synonym">Balanus amphitrite</name>
    <dbReference type="NCBI Taxonomy" id="1232801"/>
    <lineage>
        <taxon>Eukaryota</taxon>
        <taxon>Metazoa</taxon>
        <taxon>Ecdysozoa</taxon>
        <taxon>Arthropoda</taxon>
        <taxon>Crustacea</taxon>
        <taxon>Multicrustacea</taxon>
        <taxon>Cirripedia</taxon>
        <taxon>Thoracica</taxon>
        <taxon>Thoracicalcarea</taxon>
        <taxon>Balanomorpha</taxon>
        <taxon>Balanoidea</taxon>
        <taxon>Balanidae</taxon>
        <taxon>Amphibalaninae</taxon>
        <taxon>Amphibalanus</taxon>
    </lineage>
</organism>
<reference evidence="4 5" key="1">
    <citation type="submission" date="2019-07" db="EMBL/GenBank/DDBJ databases">
        <title>Draft genome assembly of a fouling barnacle, Amphibalanus amphitrite (Darwin, 1854): The first reference genome for Thecostraca.</title>
        <authorList>
            <person name="Kim W."/>
        </authorList>
    </citation>
    <scope>NUCLEOTIDE SEQUENCE [LARGE SCALE GENOMIC DNA]</scope>
    <source>
        <strain evidence="4">SNU_AA5</strain>
        <tissue evidence="4">Soma without cirri and trophi</tissue>
    </source>
</reference>
<evidence type="ECO:0000256" key="1">
    <source>
        <dbReference type="PROSITE-ProRule" id="PRU00042"/>
    </source>
</evidence>
<dbReference type="AlphaFoldDB" id="A0A6A4V8S8"/>
<dbReference type="SUPFAM" id="SSF57667">
    <property type="entry name" value="beta-beta-alpha zinc fingers"/>
    <property type="match status" value="1"/>
</dbReference>
<evidence type="ECO:0000259" key="3">
    <source>
        <dbReference type="PROSITE" id="PS50157"/>
    </source>
</evidence>
<dbReference type="Pfam" id="PF13894">
    <property type="entry name" value="zf-C2H2_4"/>
    <property type="match status" value="1"/>
</dbReference>
<evidence type="ECO:0000313" key="5">
    <source>
        <dbReference type="Proteomes" id="UP000440578"/>
    </source>
</evidence>
<dbReference type="Proteomes" id="UP000440578">
    <property type="component" value="Unassembled WGS sequence"/>
</dbReference>
<dbReference type="GO" id="GO:0008270">
    <property type="term" value="F:zinc ion binding"/>
    <property type="evidence" value="ECO:0007669"/>
    <property type="project" value="UniProtKB-KW"/>
</dbReference>
<keyword evidence="1" id="KW-0479">Metal-binding</keyword>
<evidence type="ECO:0000313" key="4">
    <source>
        <dbReference type="EMBL" id="KAF0290986.1"/>
    </source>
</evidence>
<sequence>MLLGVGTSQSAALPPTPRSAIMHAGLFVCTLCGRSYRSRDSFRHHVETHAGKTTCPHCQQTFATASSRNRHAASCHSRPRPAQRAAGSGWPGSSPLWRHS</sequence>
<dbReference type="SMART" id="SM00355">
    <property type="entry name" value="ZnF_C2H2"/>
    <property type="match status" value="2"/>
</dbReference>
<dbReference type="InterPro" id="IPR013087">
    <property type="entry name" value="Znf_C2H2_type"/>
</dbReference>
<name>A0A6A4V8S8_AMPAM</name>
<feature type="region of interest" description="Disordered" evidence="2">
    <location>
        <begin position="69"/>
        <end position="100"/>
    </location>
</feature>
<protein>
    <recommendedName>
        <fullName evidence="3">C2H2-type domain-containing protein</fullName>
    </recommendedName>
</protein>
<comment type="caution">
    <text evidence="4">The sequence shown here is derived from an EMBL/GenBank/DDBJ whole genome shotgun (WGS) entry which is preliminary data.</text>
</comment>
<evidence type="ECO:0000256" key="2">
    <source>
        <dbReference type="SAM" id="MobiDB-lite"/>
    </source>
</evidence>
<keyword evidence="5" id="KW-1185">Reference proteome</keyword>
<keyword evidence="1" id="KW-0863">Zinc-finger</keyword>
<dbReference type="EMBL" id="VIIS01001917">
    <property type="protein sequence ID" value="KAF0290986.1"/>
    <property type="molecule type" value="Genomic_DNA"/>
</dbReference>
<feature type="compositionally biased region" description="Basic residues" evidence="2">
    <location>
        <begin position="69"/>
        <end position="81"/>
    </location>
</feature>
<gene>
    <name evidence="4" type="ORF">FJT64_010861</name>
</gene>
<dbReference type="OrthoDB" id="10261408at2759"/>
<dbReference type="PROSITE" id="PS50157">
    <property type="entry name" value="ZINC_FINGER_C2H2_2"/>
    <property type="match status" value="2"/>
</dbReference>
<feature type="domain" description="C2H2-type" evidence="3">
    <location>
        <begin position="53"/>
        <end position="81"/>
    </location>
</feature>
<feature type="domain" description="C2H2-type" evidence="3">
    <location>
        <begin position="27"/>
        <end position="54"/>
    </location>
</feature>
<proteinExistence type="predicted"/>